<evidence type="ECO:0000259" key="2">
    <source>
        <dbReference type="Pfam" id="PF01420"/>
    </source>
</evidence>
<dbReference type="Proteomes" id="UP000736583">
    <property type="component" value="Unassembled WGS sequence"/>
</dbReference>
<dbReference type="EMBL" id="JAHLQL010000001">
    <property type="protein sequence ID" value="MBU5591300.1"/>
    <property type="molecule type" value="Genomic_DNA"/>
</dbReference>
<reference evidence="3 4" key="1">
    <citation type="submission" date="2021-06" db="EMBL/GenBank/DDBJ databases">
        <authorList>
            <person name="Sun Q."/>
            <person name="Li D."/>
        </authorList>
    </citation>
    <scope>NUCLEOTIDE SEQUENCE [LARGE SCALE GENOMIC DNA]</scope>
    <source>
        <strain evidence="3 4">MSJ-4</strain>
    </source>
</reference>
<feature type="coiled-coil region" evidence="1">
    <location>
        <begin position="342"/>
        <end position="369"/>
    </location>
</feature>
<evidence type="ECO:0000313" key="3">
    <source>
        <dbReference type="EMBL" id="MBU5591300.1"/>
    </source>
</evidence>
<keyword evidence="4" id="KW-1185">Reference proteome</keyword>
<dbReference type="Pfam" id="PF01420">
    <property type="entry name" value="Methylase_S"/>
    <property type="match status" value="2"/>
</dbReference>
<keyword evidence="3" id="KW-0378">Hydrolase</keyword>
<keyword evidence="3" id="KW-0540">Nuclease</keyword>
<proteinExistence type="predicted"/>
<comment type="caution">
    <text evidence="3">The sequence shown here is derived from an EMBL/GenBank/DDBJ whole genome shotgun (WGS) entry which is preliminary data.</text>
</comment>
<feature type="domain" description="Type I restriction modification DNA specificity" evidence="2">
    <location>
        <begin position="3"/>
        <end position="161"/>
    </location>
</feature>
<evidence type="ECO:0000256" key="1">
    <source>
        <dbReference type="SAM" id="Coils"/>
    </source>
</evidence>
<dbReference type="CDD" id="cd17246">
    <property type="entry name" value="RMtype1_S_SonII-TRD2-CR2_like"/>
    <property type="match status" value="1"/>
</dbReference>
<dbReference type="PANTHER" id="PTHR30408:SF12">
    <property type="entry name" value="TYPE I RESTRICTION ENZYME MJAVIII SPECIFICITY SUBUNIT"/>
    <property type="match status" value="1"/>
</dbReference>
<dbReference type="InterPro" id="IPR052021">
    <property type="entry name" value="Type-I_RS_S_subunit"/>
</dbReference>
<evidence type="ECO:0000313" key="4">
    <source>
        <dbReference type="Proteomes" id="UP000736583"/>
    </source>
</evidence>
<keyword evidence="3" id="KW-0255">Endonuclease</keyword>
<dbReference type="GO" id="GO:0004519">
    <property type="term" value="F:endonuclease activity"/>
    <property type="evidence" value="ECO:0007669"/>
    <property type="project" value="UniProtKB-KW"/>
</dbReference>
<sequence>MIKLGSYIELVSGRDLTKSQYNDKKKGIPYIMGASNMIDGILNIERWTQEPTVIGKKDDLIISVKGTVGELLILEENEVHLSRQVMAIRSKSGYEFKFIFYYLKYYLDRLKEKAKGMIPGITREDILGAEFIEMNKDKQQKIIKILDSAQTLIDKRKDQIEELDELVKSRFIEMFGDPVSNPSGWNKCILQECCSKITDGTHDTPQRLSEGKLLITGKNIRRDKIDLTDIEYVSEEDHEIIYKRCNPEYGDVLYTNIGVNYGTAVINSLDYEFSMKNVALLKPDKSKINGIYLWHYLNLCRNFILEENKTGGAQTFMSLATIKKLNVVIPSLELQNQFAAFVKQVDKLKFEMQESLKELENNFNSLMQKAFNGELFS</sequence>
<organism evidence="3 4">
    <name type="scientific">Clostridium simiarum</name>
    <dbReference type="NCBI Taxonomy" id="2841506"/>
    <lineage>
        <taxon>Bacteria</taxon>
        <taxon>Bacillati</taxon>
        <taxon>Bacillota</taxon>
        <taxon>Clostridia</taxon>
        <taxon>Eubacteriales</taxon>
        <taxon>Clostridiaceae</taxon>
        <taxon>Clostridium</taxon>
    </lineage>
</organism>
<accession>A0ABS6EYJ9</accession>
<dbReference type="RefSeq" id="WP_216456307.1">
    <property type="nucleotide sequence ID" value="NZ_JAHLQL010000001.1"/>
</dbReference>
<gene>
    <name evidence="3" type="ORF">KQI89_05960</name>
</gene>
<keyword evidence="1" id="KW-0175">Coiled coil</keyword>
<dbReference type="PANTHER" id="PTHR30408">
    <property type="entry name" value="TYPE-1 RESTRICTION ENZYME ECOKI SPECIFICITY PROTEIN"/>
    <property type="match status" value="1"/>
</dbReference>
<name>A0ABS6EYJ9_9CLOT</name>
<feature type="domain" description="Type I restriction modification DNA specificity" evidence="2">
    <location>
        <begin position="243"/>
        <end position="358"/>
    </location>
</feature>
<dbReference type="InterPro" id="IPR000055">
    <property type="entry name" value="Restrct_endonuc_typeI_TRD"/>
</dbReference>
<protein>
    <submittedName>
        <fullName evidence="3">Restriction endonuclease subunit S</fullName>
    </submittedName>
</protein>